<feature type="region of interest" description="Disordered" evidence="3">
    <location>
        <begin position="293"/>
        <end position="314"/>
    </location>
</feature>
<evidence type="ECO:0000259" key="4">
    <source>
        <dbReference type="PROSITE" id="PS51320"/>
    </source>
</evidence>
<evidence type="ECO:0000256" key="2">
    <source>
        <dbReference type="RuleBase" id="RU369065"/>
    </source>
</evidence>
<feature type="region of interest" description="Disordered" evidence="3">
    <location>
        <begin position="339"/>
        <end position="366"/>
    </location>
</feature>
<dbReference type="EMBL" id="GGEC01021763">
    <property type="protein sequence ID" value="MBX02247.1"/>
    <property type="molecule type" value="Transcribed_RNA"/>
</dbReference>
<dbReference type="PROSITE" id="PS51320">
    <property type="entry name" value="TIFY"/>
    <property type="match status" value="1"/>
</dbReference>
<dbReference type="PANTHER" id="PTHR33077:SF125">
    <property type="entry name" value="PROTEIN TIFY"/>
    <property type="match status" value="1"/>
</dbReference>
<dbReference type="InterPro" id="IPR040390">
    <property type="entry name" value="TIFY/JAZ"/>
</dbReference>
<dbReference type="Pfam" id="PF06200">
    <property type="entry name" value="tify"/>
    <property type="match status" value="1"/>
</dbReference>
<comment type="similarity">
    <text evidence="1 2">Belongs to the TIFY/JAZ family.</text>
</comment>
<feature type="domain" description="Tify" evidence="4">
    <location>
        <begin position="196"/>
        <end position="231"/>
    </location>
</feature>
<comment type="domain">
    <text evidence="2">The jas domain is required for interaction with COI1.</text>
</comment>
<feature type="compositionally biased region" description="Basic and acidic residues" evidence="3">
    <location>
        <begin position="355"/>
        <end position="366"/>
    </location>
</feature>
<dbReference type="Pfam" id="PF09425">
    <property type="entry name" value="Jas_motif"/>
    <property type="match status" value="1"/>
</dbReference>
<evidence type="ECO:0000256" key="3">
    <source>
        <dbReference type="SAM" id="MobiDB-lite"/>
    </source>
</evidence>
<comment type="subcellular location">
    <subcellularLocation>
        <location evidence="2">Nucleus</location>
    </subcellularLocation>
</comment>
<dbReference type="SMART" id="SM00979">
    <property type="entry name" value="TIFY"/>
    <property type="match status" value="1"/>
</dbReference>
<feature type="compositionally biased region" description="Polar residues" evidence="3">
    <location>
        <begin position="295"/>
        <end position="314"/>
    </location>
</feature>
<comment type="function">
    <text evidence="2">Repressor of jasmonate responses.</text>
</comment>
<feature type="compositionally biased region" description="Polar residues" evidence="3">
    <location>
        <begin position="345"/>
        <end position="354"/>
    </location>
</feature>
<dbReference type="GO" id="GO:0005634">
    <property type="term" value="C:nucleus"/>
    <property type="evidence" value="ECO:0007669"/>
    <property type="project" value="UniProtKB-SubCell"/>
</dbReference>
<dbReference type="GO" id="GO:0009611">
    <property type="term" value="P:response to wounding"/>
    <property type="evidence" value="ECO:0007669"/>
    <property type="project" value="UniProtKB-UniRule"/>
</dbReference>
<evidence type="ECO:0000313" key="5">
    <source>
        <dbReference type="EMBL" id="MBX02247.1"/>
    </source>
</evidence>
<feature type="compositionally biased region" description="Basic and acidic residues" evidence="3">
    <location>
        <begin position="1"/>
        <end position="20"/>
    </location>
</feature>
<keyword evidence="2" id="KW-0539">Nucleus</keyword>
<name>A0A2P2K994_RHIMU</name>
<protein>
    <recommendedName>
        <fullName evidence="2">Protein TIFY</fullName>
    </recommendedName>
    <alternativeName>
        <fullName evidence="2">Jasmonate ZIM domain-containing protein</fullName>
    </alternativeName>
</protein>
<dbReference type="PANTHER" id="PTHR33077">
    <property type="entry name" value="PROTEIN TIFY 4A-RELATED-RELATED"/>
    <property type="match status" value="1"/>
</dbReference>
<reference evidence="5" key="1">
    <citation type="submission" date="2018-02" db="EMBL/GenBank/DDBJ databases">
        <title>Rhizophora mucronata_Transcriptome.</title>
        <authorList>
            <person name="Meera S.P."/>
            <person name="Sreeshan A."/>
            <person name="Augustine A."/>
        </authorList>
    </citation>
    <scope>NUCLEOTIDE SEQUENCE</scope>
    <source>
        <tissue evidence="5">Leaf</tissue>
    </source>
</reference>
<dbReference type="InterPro" id="IPR010399">
    <property type="entry name" value="Tify_dom"/>
</dbReference>
<organism evidence="5">
    <name type="scientific">Rhizophora mucronata</name>
    <name type="common">Asiatic mangrove</name>
    <dbReference type="NCBI Taxonomy" id="61149"/>
    <lineage>
        <taxon>Eukaryota</taxon>
        <taxon>Viridiplantae</taxon>
        <taxon>Streptophyta</taxon>
        <taxon>Embryophyta</taxon>
        <taxon>Tracheophyta</taxon>
        <taxon>Spermatophyta</taxon>
        <taxon>Magnoliopsida</taxon>
        <taxon>eudicotyledons</taxon>
        <taxon>Gunneridae</taxon>
        <taxon>Pentapetalae</taxon>
        <taxon>rosids</taxon>
        <taxon>fabids</taxon>
        <taxon>Malpighiales</taxon>
        <taxon>Rhizophoraceae</taxon>
        <taxon>Rhizophora</taxon>
    </lineage>
</organism>
<dbReference type="InterPro" id="IPR018467">
    <property type="entry name" value="CCT_CS"/>
</dbReference>
<feature type="compositionally biased region" description="Basic and acidic residues" evidence="3">
    <location>
        <begin position="50"/>
        <end position="59"/>
    </location>
</feature>
<dbReference type="GO" id="GO:2000022">
    <property type="term" value="P:regulation of jasmonic acid mediated signaling pathway"/>
    <property type="evidence" value="ECO:0007669"/>
    <property type="project" value="UniProtKB-UniRule"/>
</dbReference>
<proteinExistence type="inferred from homology"/>
<feature type="region of interest" description="Disordered" evidence="3">
    <location>
        <begin position="1"/>
        <end position="64"/>
    </location>
</feature>
<dbReference type="GO" id="GO:0031347">
    <property type="term" value="P:regulation of defense response"/>
    <property type="evidence" value="ECO:0007669"/>
    <property type="project" value="UniProtKB-UniRule"/>
</dbReference>
<sequence length="366" mass="38786">MERDFLGLGTAKEEATEGSKDSGPMRGSGMQWSFSSKPSAIPQFLSFKPPQDEKPRKTVNEPTASSGFMSISAADVFDSNQKPYSGTAQKNMILDKQAGNYHAKTNYSIQHFDAYRVNQQQEMRTFPISNQQNQPIAISVSGPALKSHFVSTGHNLVVNPMISQSVGGVSIANTVPVLPNTSSIVGTTDLRNSSKAAGAPAQLTVFYAGSVCVYDDVSPEKARAIMLLAGNGSSVTQSKTLSTAQVLAPIPRPSIGDCLVAKKTPDTPPHSDLPSPISIATCSTNELPIVKPVGNSASSVNQTEPPKIDSSTMPASATLGTTVAVPQARKASLARFLEKRKERITNTSPYNGNKKSADSSTRDLIG</sequence>
<accession>A0A2P2K994</accession>
<dbReference type="AlphaFoldDB" id="A0A2P2K994"/>
<keyword evidence="2" id="KW-1184">Jasmonic acid signaling pathway</keyword>
<evidence type="ECO:0000256" key="1">
    <source>
        <dbReference type="ARBA" id="ARBA00008614"/>
    </source>
</evidence>